<sequence>MKSLIDSFDASRDDIERLVAQSLQGSDDGELFMEYREAEALVFDNGRLKTGSFNQDRGFGLRAVVDEAIGYAHAGDLSVGALKRASDAVSATLSGHSGSYSTAPAGTNRQLYTDENPIGSPTFDAKVQLLQQIDAYLRAKDPKVRQVSVSLAASWQHVEILRADGHFVRDIRPMVRLSVSVVAGHGDRQESGSHTLGGRKGFGDFLTSKSWQLAADEALRQALVNLEAIPAPAGTFDIVLGSGWPGVMLHEAVGHGLEGDFNRKKTSAFSGLLGQQVASKGVTVVDDGTIAERRGSLTIDDEGTPTNRTVLIDDGKLVNYMQDRQNARLMGMQATGNGRRQSYAHTPMPRMTNTYMLSGDKTPEEIIASMKKGIYAVSFGGGQVDITSGKFVFGCTEAYMIEDGKIGAPVKGAMLIGNGPDAMQRISMIGNDMKLDTGSGNCGKGGQWVPVGVGQPHLRMDQVTVGGTAV</sequence>
<dbReference type="AlphaFoldDB" id="A0A949PL45"/>
<dbReference type="NCBIfam" id="NF008006">
    <property type="entry name" value="PRK10735.1"/>
    <property type="match status" value="1"/>
</dbReference>
<dbReference type="PIRSF" id="PIRSF004919">
    <property type="entry name" value="TldD"/>
    <property type="match status" value="1"/>
</dbReference>
<dbReference type="GO" id="GO:0005829">
    <property type="term" value="C:cytosol"/>
    <property type="evidence" value="ECO:0007669"/>
    <property type="project" value="TreeGrafter"/>
</dbReference>
<evidence type="ECO:0000259" key="1">
    <source>
        <dbReference type="Pfam" id="PF01523"/>
    </source>
</evidence>
<feature type="domain" description="Metalloprotease TldD/E N-terminal" evidence="1">
    <location>
        <begin position="30"/>
        <end position="88"/>
    </location>
</feature>
<dbReference type="InterPro" id="IPR025502">
    <property type="entry name" value="TldD"/>
</dbReference>
<dbReference type="PANTHER" id="PTHR30624">
    <property type="entry name" value="UNCHARACTERIZED PROTEIN TLDD AND PMBA"/>
    <property type="match status" value="1"/>
</dbReference>
<dbReference type="InterPro" id="IPR002510">
    <property type="entry name" value="Metalloprtase-TldD/E_N"/>
</dbReference>
<accession>A0A949PL45</accession>
<proteinExistence type="predicted"/>
<dbReference type="InterPro" id="IPR051463">
    <property type="entry name" value="Peptidase_U62_metallo"/>
</dbReference>
<keyword evidence="4" id="KW-0645">Protease</keyword>
<dbReference type="Pfam" id="PF01523">
    <property type="entry name" value="PmbA_TldD_1st"/>
    <property type="match status" value="1"/>
</dbReference>
<evidence type="ECO:0000259" key="2">
    <source>
        <dbReference type="Pfam" id="PF19289"/>
    </source>
</evidence>
<feature type="domain" description="Metalloprotease TldD/E C-terminal" evidence="2">
    <location>
        <begin position="234"/>
        <end position="467"/>
    </location>
</feature>
<dbReference type="EC" id="3.4.24.-" evidence="4"/>
<evidence type="ECO:0000313" key="5">
    <source>
        <dbReference type="Proteomes" id="UP000752297"/>
    </source>
</evidence>
<dbReference type="EMBL" id="JAHRVA010000001">
    <property type="protein sequence ID" value="MBV2142562.1"/>
    <property type="molecule type" value="Genomic_DNA"/>
</dbReference>
<dbReference type="Pfam" id="PF19289">
    <property type="entry name" value="PmbA_TldD_3rd"/>
    <property type="match status" value="1"/>
</dbReference>
<keyword evidence="4" id="KW-0482">Metalloprotease</keyword>
<evidence type="ECO:0000259" key="3">
    <source>
        <dbReference type="Pfam" id="PF19290"/>
    </source>
</evidence>
<comment type="caution">
    <text evidence="4">The sequence shown here is derived from an EMBL/GenBank/DDBJ whole genome shotgun (WGS) entry which is preliminary data.</text>
</comment>
<protein>
    <submittedName>
        <fullName evidence="4">Metalloprotease TldD</fullName>
        <ecNumber evidence="4">3.4.24.-</ecNumber>
    </submittedName>
</protein>
<name>A0A949PL45_9HYPH</name>
<dbReference type="InterPro" id="IPR045569">
    <property type="entry name" value="Metalloprtase-TldD/E_C"/>
</dbReference>
<dbReference type="InterPro" id="IPR045570">
    <property type="entry name" value="Metalloprtase-TldD/E_cen_dom"/>
</dbReference>
<gene>
    <name evidence="4" type="primary">tldD</name>
    <name evidence="4" type="ORF">KUG47_03495</name>
</gene>
<organism evidence="4 5">
    <name type="scientific">Falsochrobactrum tianjinense</name>
    <dbReference type="NCBI Taxonomy" id="2706015"/>
    <lineage>
        <taxon>Bacteria</taxon>
        <taxon>Pseudomonadati</taxon>
        <taxon>Pseudomonadota</taxon>
        <taxon>Alphaproteobacteria</taxon>
        <taxon>Hyphomicrobiales</taxon>
        <taxon>Brucellaceae</taxon>
        <taxon>Falsochrobactrum</taxon>
    </lineage>
</organism>
<reference evidence="4 5" key="1">
    <citation type="submission" date="2021-06" db="EMBL/GenBank/DDBJ databases">
        <title>Falsochrobactrum tianjin sp.nov., a new petroleum-degrading bacteria isolated from oily soils.</title>
        <authorList>
            <person name="Chen G."/>
            <person name="Chen H."/>
            <person name="Tian J."/>
            <person name="Qing J."/>
            <person name="Zhong L."/>
            <person name="Ma W."/>
            <person name="Song Y."/>
            <person name="Cui X."/>
            <person name="Yan B."/>
        </authorList>
    </citation>
    <scope>NUCLEOTIDE SEQUENCE [LARGE SCALE GENOMIC DNA]</scope>
    <source>
        <strain evidence="4 5">TDYN1</strain>
    </source>
</reference>
<dbReference type="Pfam" id="PF19290">
    <property type="entry name" value="PmbA_TldD_2nd"/>
    <property type="match status" value="1"/>
</dbReference>
<dbReference type="PANTHER" id="PTHR30624:SF4">
    <property type="entry name" value="METALLOPROTEASE TLDD"/>
    <property type="match status" value="1"/>
</dbReference>
<keyword evidence="4" id="KW-0378">Hydrolase</keyword>
<feature type="domain" description="Metalloprotease TldD/E central" evidence="3">
    <location>
        <begin position="117"/>
        <end position="226"/>
    </location>
</feature>
<dbReference type="Proteomes" id="UP000752297">
    <property type="component" value="Unassembled WGS sequence"/>
</dbReference>
<dbReference type="GO" id="GO:0008237">
    <property type="term" value="F:metallopeptidase activity"/>
    <property type="evidence" value="ECO:0007669"/>
    <property type="project" value="UniProtKB-KW"/>
</dbReference>
<evidence type="ECO:0000313" key="4">
    <source>
        <dbReference type="EMBL" id="MBV2142562.1"/>
    </source>
</evidence>
<keyword evidence="5" id="KW-1185">Reference proteome</keyword>
<dbReference type="GO" id="GO:0006508">
    <property type="term" value="P:proteolysis"/>
    <property type="evidence" value="ECO:0007669"/>
    <property type="project" value="InterPro"/>
</dbReference>
<dbReference type="RefSeq" id="WP_217676538.1">
    <property type="nucleotide sequence ID" value="NZ_JAHRVA010000001.1"/>
</dbReference>